<accession>A0ACA9LJJ0</accession>
<protein>
    <submittedName>
        <fullName evidence="1">17431_t:CDS:1</fullName>
    </submittedName>
</protein>
<organism evidence="1 2">
    <name type="scientific">Racocetra persica</name>
    <dbReference type="NCBI Taxonomy" id="160502"/>
    <lineage>
        <taxon>Eukaryota</taxon>
        <taxon>Fungi</taxon>
        <taxon>Fungi incertae sedis</taxon>
        <taxon>Mucoromycota</taxon>
        <taxon>Glomeromycotina</taxon>
        <taxon>Glomeromycetes</taxon>
        <taxon>Diversisporales</taxon>
        <taxon>Gigasporaceae</taxon>
        <taxon>Racocetra</taxon>
    </lineage>
</organism>
<proteinExistence type="predicted"/>
<evidence type="ECO:0000313" key="1">
    <source>
        <dbReference type="EMBL" id="CAG8534132.1"/>
    </source>
</evidence>
<evidence type="ECO:0000313" key="2">
    <source>
        <dbReference type="Proteomes" id="UP000789920"/>
    </source>
</evidence>
<reference evidence="1" key="1">
    <citation type="submission" date="2021-06" db="EMBL/GenBank/DDBJ databases">
        <authorList>
            <person name="Kallberg Y."/>
            <person name="Tangrot J."/>
            <person name="Rosling A."/>
        </authorList>
    </citation>
    <scope>NUCLEOTIDE SEQUENCE</scope>
    <source>
        <strain evidence="1">MA461A</strain>
    </source>
</reference>
<comment type="caution">
    <text evidence="1">The sequence shown here is derived from an EMBL/GenBank/DDBJ whole genome shotgun (WGS) entry which is preliminary data.</text>
</comment>
<feature type="non-terminal residue" evidence="1">
    <location>
        <position position="1"/>
    </location>
</feature>
<sequence>ISISSFNLPGMTKTHNFNNNTSYETSLCDNNVNKLQASWFRDTMAREQHKFCSSILKSLKNHPSAVPFLEPVDPAKYGVSDYFDIIKKPMDLGTVEKKLNNYEYSTVLAFVQDVRQIFANCIMYNGKGHAFSVFAKDLDTLFNQLLSKMPGVKEEPAVKTEPSNVPDSKICLSGEPFASKAPVESMKRPKRTIKAPSKDLPEAPSVKRKKSKLNQELSFCRDVIRELRKKVHWAYAYPFYEPVDAEKLGVPDYYKIITNPMDLSTINRKLESGQYSNADEFESDIRLMFQNCYTYNGRGSEVYNMGKMLEAVFDKKWSEKPIPQYRRQIKVEDFSESNSSSDDDESDDHSDHIRALQIHLEALSSEISQIRKKHKPSKLKKKHGSKKSTLTQPAGTGKKSLKRPKKEAKKSLKTPRSIKKPLKSPRSTIKQEEKGLTPVQKVELGHRIQLLSADQMAVVANLIRESGAPIQDEDGEFSFEIDSLNVKTAREMYDYVIQNTAEKAKVKKKQPPAKKPRTQSLVEEQEAQILALERTLAKFERNSATSPSEGQNESDNSSESSSDSQSSNDGTSDSQSSDSSGSDSEDSGSESP</sequence>
<keyword evidence="2" id="KW-1185">Reference proteome</keyword>
<dbReference type="Proteomes" id="UP000789920">
    <property type="component" value="Unassembled WGS sequence"/>
</dbReference>
<gene>
    <name evidence="1" type="ORF">RPERSI_LOCUS3270</name>
</gene>
<dbReference type="EMBL" id="CAJVQC010003933">
    <property type="protein sequence ID" value="CAG8534132.1"/>
    <property type="molecule type" value="Genomic_DNA"/>
</dbReference>
<name>A0ACA9LJJ0_9GLOM</name>